<evidence type="ECO:0000259" key="8">
    <source>
        <dbReference type="PROSITE" id="PS50850"/>
    </source>
</evidence>
<keyword evidence="10" id="KW-1185">Reference proteome</keyword>
<keyword evidence="2" id="KW-0813">Transport</keyword>
<comment type="subcellular location">
    <subcellularLocation>
        <location evidence="1">Cell membrane</location>
        <topology evidence="1">Multi-pass membrane protein</topology>
    </subcellularLocation>
</comment>
<dbReference type="RefSeq" id="WP_011993850.1">
    <property type="nucleotide sequence ID" value="NC_009718.1"/>
</dbReference>
<reference evidence="9 10" key="2">
    <citation type="journal article" date="2009" name="Proc. Natl. Acad. Sci. U.S.A.">
        <title>On the chimeric nature, thermophilic origin, and phylogenetic placement of the Thermotogales.</title>
        <authorList>
            <person name="Zhaxybayeva O."/>
            <person name="Swithers K.S."/>
            <person name="Lapierre P."/>
            <person name="Fournier G.P."/>
            <person name="Bickhart D.M."/>
            <person name="DeBoy R.T."/>
            <person name="Nelson K.E."/>
            <person name="Nesbo C.L."/>
            <person name="Doolittle W.F."/>
            <person name="Gogarten J.P."/>
            <person name="Noll K.M."/>
        </authorList>
    </citation>
    <scope>NUCLEOTIDE SEQUENCE [LARGE SCALE GENOMIC DNA]</scope>
    <source>
        <strain evidence="10">ATCC 35602 / DSM 5306 / Rt17-B1</strain>
    </source>
</reference>
<evidence type="ECO:0000313" key="9">
    <source>
        <dbReference type="EMBL" id="ABS60531.1"/>
    </source>
</evidence>
<dbReference type="GO" id="GO:0022857">
    <property type="term" value="F:transmembrane transporter activity"/>
    <property type="evidence" value="ECO:0007669"/>
    <property type="project" value="InterPro"/>
</dbReference>
<proteinExistence type="predicted"/>
<dbReference type="InterPro" id="IPR011701">
    <property type="entry name" value="MFS"/>
</dbReference>
<reference evidence="9 10" key="1">
    <citation type="submission" date="2007-07" db="EMBL/GenBank/DDBJ databases">
        <title>Complete sequence of Fervidobacterium nodosum Rt17-B1.</title>
        <authorList>
            <consortium name="US DOE Joint Genome Institute"/>
            <person name="Copeland A."/>
            <person name="Lucas S."/>
            <person name="Lapidus A."/>
            <person name="Barry K."/>
            <person name="Glavina del Rio T."/>
            <person name="Dalin E."/>
            <person name="Tice H."/>
            <person name="Pitluck S."/>
            <person name="Saunders E."/>
            <person name="Brettin T."/>
            <person name="Bruce D."/>
            <person name="Detter J.C."/>
            <person name="Han C."/>
            <person name="Schmutz J."/>
            <person name="Larimer F."/>
            <person name="Land M."/>
            <person name="Hauser L."/>
            <person name="Kyrpides N."/>
            <person name="Mikhailova N."/>
            <person name="Nelson K."/>
            <person name="Gogarten J.P."/>
            <person name="Noll K."/>
            <person name="Richardson P."/>
        </authorList>
    </citation>
    <scope>NUCLEOTIDE SEQUENCE [LARGE SCALE GENOMIC DNA]</scope>
    <source>
        <strain evidence="10">ATCC 35602 / DSM 5306 / Rt17-B1</strain>
    </source>
</reference>
<protein>
    <submittedName>
        <fullName evidence="9">Major facilitator superfamily MFS_1</fullName>
    </submittedName>
</protein>
<feature type="transmembrane region" description="Helical" evidence="7">
    <location>
        <begin position="345"/>
        <end position="365"/>
    </location>
</feature>
<dbReference type="InterPro" id="IPR036259">
    <property type="entry name" value="MFS_trans_sf"/>
</dbReference>
<evidence type="ECO:0000256" key="7">
    <source>
        <dbReference type="SAM" id="Phobius"/>
    </source>
</evidence>
<feature type="transmembrane region" description="Helical" evidence="7">
    <location>
        <begin position="7"/>
        <end position="28"/>
    </location>
</feature>
<evidence type="ECO:0000256" key="3">
    <source>
        <dbReference type="ARBA" id="ARBA00022475"/>
    </source>
</evidence>
<dbReference type="AlphaFoldDB" id="A7HKU8"/>
<evidence type="ECO:0000256" key="6">
    <source>
        <dbReference type="ARBA" id="ARBA00023136"/>
    </source>
</evidence>
<dbReference type="Gene3D" id="1.20.1250.20">
    <property type="entry name" value="MFS general substrate transporter like domains"/>
    <property type="match status" value="1"/>
</dbReference>
<feature type="transmembrane region" description="Helical" evidence="7">
    <location>
        <begin position="309"/>
        <end position="333"/>
    </location>
</feature>
<dbReference type="InterPro" id="IPR020846">
    <property type="entry name" value="MFS_dom"/>
</dbReference>
<keyword evidence="3" id="KW-1003">Cell membrane</keyword>
<sequence length="401" mass="44949">MEKKSKFGGIFHFYHLVSFFVSINAYLFSTFINSTAAQWGFSFSEIGFINLLLSFLYALSSITLGHIGYKFGYKKMMNILFIYLFALSFTGFFVNNRFWLYIFASLQGIFFGAFFPQVEGLIAQSESLLKVTPPSITGRFTLAWSSGNIFGVAFGPYLTVKARSIIFFYGIILSIVVFLLISRDKKINGELINFTPNRKLTTDSDKFDVVKDISRMKRLRLEYRIILFLGGLIYTSVLAEFPKLIKMAGLDISRAGFLTVGANIGVLLTFIALQYWKKWVGNEIICGVLLSVVLLTGVVALFAKTPLLFFLTAFLAGGSYAVPYTFAIFYGLLSTSEEHGKQGALHEMVIGLLFGVGPFVGGIFLDHFKSTFGLTFLSIILSILIYSIQFFFNKSKVVIEK</sequence>
<dbReference type="GO" id="GO:0005886">
    <property type="term" value="C:plasma membrane"/>
    <property type="evidence" value="ECO:0007669"/>
    <property type="project" value="UniProtKB-SubCell"/>
</dbReference>
<dbReference type="SUPFAM" id="SSF103473">
    <property type="entry name" value="MFS general substrate transporter"/>
    <property type="match status" value="1"/>
</dbReference>
<feature type="transmembrane region" description="Helical" evidence="7">
    <location>
        <begin position="371"/>
        <end position="392"/>
    </location>
</feature>
<name>A7HKU8_FERNB</name>
<keyword evidence="5 7" id="KW-1133">Transmembrane helix</keyword>
<dbReference type="eggNOG" id="COG2814">
    <property type="taxonomic scope" value="Bacteria"/>
</dbReference>
<feature type="transmembrane region" description="Helical" evidence="7">
    <location>
        <begin position="76"/>
        <end position="92"/>
    </location>
</feature>
<gene>
    <name evidence="9" type="ordered locus">Fnod_0676</name>
</gene>
<dbReference type="HOGENOM" id="CLU_696114_0_0_0"/>
<dbReference type="PROSITE" id="PS50850">
    <property type="entry name" value="MFS"/>
    <property type="match status" value="1"/>
</dbReference>
<feature type="transmembrane region" description="Helical" evidence="7">
    <location>
        <begin position="225"/>
        <end position="245"/>
    </location>
</feature>
<evidence type="ECO:0000256" key="1">
    <source>
        <dbReference type="ARBA" id="ARBA00004651"/>
    </source>
</evidence>
<feature type="transmembrane region" description="Helical" evidence="7">
    <location>
        <begin position="164"/>
        <end position="181"/>
    </location>
</feature>
<evidence type="ECO:0000256" key="5">
    <source>
        <dbReference type="ARBA" id="ARBA00022989"/>
    </source>
</evidence>
<organism evidence="9 10">
    <name type="scientific">Fervidobacterium nodosum (strain ATCC 35602 / DSM 5306 / Rt17-B1)</name>
    <dbReference type="NCBI Taxonomy" id="381764"/>
    <lineage>
        <taxon>Bacteria</taxon>
        <taxon>Thermotogati</taxon>
        <taxon>Thermotogota</taxon>
        <taxon>Thermotogae</taxon>
        <taxon>Thermotogales</taxon>
        <taxon>Fervidobacteriaceae</taxon>
        <taxon>Fervidobacterium</taxon>
    </lineage>
</organism>
<evidence type="ECO:0000256" key="4">
    <source>
        <dbReference type="ARBA" id="ARBA00022692"/>
    </source>
</evidence>
<dbReference type="Pfam" id="PF07690">
    <property type="entry name" value="MFS_1"/>
    <property type="match status" value="1"/>
</dbReference>
<evidence type="ECO:0000313" key="10">
    <source>
        <dbReference type="Proteomes" id="UP000002415"/>
    </source>
</evidence>
<dbReference type="KEGG" id="fno:Fnod_0676"/>
<feature type="transmembrane region" description="Helical" evidence="7">
    <location>
        <begin position="283"/>
        <end position="303"/>
    </location>
</feature>
<dbReference type="PANTHER" id="PTHR23517">
    <property type="entry name" value="RESISTANCE PROTEIN MDTM, PUTATIVE-RELATED-RELATED"/>
    <property type="match status" value="1"/>
</dbReference>
<feature type="domain" description="Major facilitator superfamily (MFS) profile" evidence="8">
    <location>
        <begin position="10"/>
        <end position="396"/>
    </location>
</feature>
<evidence type="ECO:0000256" key="2">
    <source>
        <dbReference type="ARBA" id="ARBA00022448"/>
    </source>
</evidence>
<keyword evidence="6 7" id="KW-0472">Membrane</keyword>
<dbReference type="InterPro" id="IPR050171">
    <property type="entry name" value="MFS_Transporters"/>
</dbReference>
<accession>A7HKU8</accession>
<dbReference type="EMBL" id="CP000771">
    <property type="protein sequence ID" value="ABS60531.1"/>
    <property type="molecule type" value="Genomic_DNA"/>
</dbReference>
<keyword evidence="4 7" id="KW-0812">Transmembrane</keyword>
<dbReference type="STRING" id="381764.Fnod_0676"/>
<feature type="transmembrane region" description="Helical" evidence="7">
    <location>
        <begin position="48"/>
        <end position="69"/>
    </location>
</feature>
<dbReference type="Proteomes" id="UP000002415">
    <property type="component" value="Chromosome"/>
</dbReference>
<feature type="transmembrane region" description="Helical" evidence="7">
    <location>
        <begin position="257"/>
        <end position="276"/>
    </location>
</feature>